<dbReference type="PANTHER" id="PTHR35089">
    <property type="entry name" value="CHAPERONE PROTEIN SKP"/>
    <property type="match status" value="1"/>
</dbReference>
<dbReference type="Gene3D" id="3.30.910.20">
    <property type="entry name" value="Skp domain"/>
    <property type="match status" value="1"/>
</dbReference>
<dbReference type="SUPFAM" id="SSF111384">
    <property type="entry name" value="OmpH-like"/>
    <property type="match status" value="1"/>
</dbReference>
<dbReference type="Pfam" id="PF03938">
    <property type="entry name" value="OmpH"/>
    <property type="match status" value="1"/>
</dbReference>
<sequence length="186" mass="21468">MKYIQLFTSVIALVISLFVGYKFVGYQPQSALNTKAAIIDSDKIISESLALQSIQQQIKEQNSRLQQKFENELEKLKPSKEEFDLLSEEAKKEKTEQFSKHTVSVRDNYAKKMSHLEENYREAVESVFNKIKEVAKKTAEKNNIDLVLFISKKNQVLYSMDEVDLSDVVLKNVNKEIPEFALQVIE</sequence>
<reference evidence="3" key="1">
    <citation type="submission" date="2018-04" db="EMBL/GenBank/DDBJ databases">
        <authorList>
            <person name="Go L.Y."/>
            <person name="Mitchell J.A."/>
        </authorList>
    </citation>
    <scope>NUCLEOTIDE SEQUENCE</scope>
    <source>
        <strain evidence="3">WBAD</strain>
    </source>
</reference>
<accession>A0A3B0IVV6</accession>
<dbReference type="InterPro" id="IPR024930">
    <property type="entry name" value="Skp_dom_sf"/>
</dbReference>
<keyword evidence="2" id="KW-0732">Signal</keyword>
<protein>
    <recommendedName>
        <fullName evidence="4">Chaperone protein Skp</fullName>
    </recommendedName>
</protein>
<dbReference type="GO" id="GO:0051082">
    <property type="term" value="F:unfolded protein binding"/>
    <property type="evidence" value="ECO:0007669"/>
    <property type="project" value="InterPro"/>
</dbReference>
<dbReference type="PANTHER" id="PTHR35089:SF1">
    <property type="entry name" value="CHAPERONE PROTEIN SKP"/>
    <property type="match status" value="1"/>
</dbReference>
<evidence type="ECO:0000313" key="3">
    <source>
        <dbReference type="EMBL" id="SPP33028.1"/>
    </source>
</evidence>
<evidence type="ECO:0000256" key="1">
    <source>
        <dbReference type="ARBA" id="ARBA00009091"/>
    </source>
</evidence>
<proteinExistence type="inferred from homology"/>
<comment type="similarity">
    <text evidence="1">Belongs to the Skp family.</text>
</comment>
<organism evidence="3">
    <name type="scientific">Wolbachia endosymbiont of Aleurodicus dispersus</name>
    <dbReference type="NCBI Taxonomy" id="1288877"/>
    <lineage>
        <taxon>Bacteria</taxon>
        <taxon>Pseudomonadati</taxon>
        <taxon>Pseudomonadota</taxon>
        <taxon>Alphaproteobacteria</taxon>
        <taxon>Rickettsiales</taxon>
        <taxon>Anaplasmataceae</taxon>
        <taxon>Wolbachieae</taxon>
        <taxon>Wolbachia</taxon>
    </lineage>
</organism>
<dbReference type="GO" id="GO:0050821">
    <property type="term" value="P:protein stabilization"/>
    <property type="evidence" value="ECO:0007669"/>
    <property type="project" value="TreeGrafter"/>
</dbReference>
<dbReference type="InterPro" id="IPR005632">
    <property type="entry name" value="Chaperone_Skp"/>
</dbReference>
<dbReference type="EMBL" id="OUNE01000090">
    <property type="protein sequence ID" value="SPP33028.1"/>
    <property type="molecule type" value="Genomic_DNA"/>
</dbReference>
<dbReference type="GO" id="GO:0005829">
    <property type="term" value="C:cytosol"/>
    <property type="evidence" value="ECO:0007669"/>
    <property type="project" value="TreeGrafter"/>
</dbReference>
<name>A0A3B0IVV6_9RICK</name>
<dbReference type="SMART" id="SM00935">
    <property type="entry name" value="OmpH"/>
    <property type="match status" value="1"/>
</dbReference>
<gene>
    <name evidence="3" type="ORF">WBAD_0505</name>
</gene>
<evidence type="ECO:0008006" key="4">
    <source>
        <dbReference type="Google" id="ProtNLM"/>
    </source>
</evidence>
<dbReference type="AlphaFoldDB" id="A0A3B0IVV6"/>
<evidence type="ECO:0000256" key="2">
    <source>
        <dbReference type="ARBA" id="ARBA00022729"/>
    </source>
</evidence>